<dbReference type="AlphaFoldDB" id="A0A1M3L3U0"/>
<protein>
    <submittedName>
        <fullName evidence="1">Uncharacterized protein</fullName>
    </submittedName>
</protein>
<dbReference type="Proteomes" id="UP000184233">
    <property type="component" value="Unassembled WGS sequence"/>
</dbReference>
<proteinExistence type="predicted"/>
<reference evidence="1 2" key="1">
    <citation type="submission" date="2016-09" db="EMBL/GenBank/DDBJ databases">
        <title>Genome-resolved meta-omics ties microbial dynamics to process performance in biotechnology for thiocyanate degradation.</title>
        <authorList>
            <person name="Kantor R.S."/>
            <person name="Huddy R.J."/>
            <person name="Iyer R."/>
            <person name="Thomas B.C."/>
            <person name="Brown C.T."/>
            <person name="Anantharaman K."/>
            <person name="Tringe S."/>
            <person name="Hettich R.L."/>
            <person name="Harrison S.T."/>
            <person name="Banfield J.F."/>
        </authorList>
    </citation>
    <scope>NUCLEOTIDE SEQUENCE [LARGE SCALE GENOMIC DNA]</scope>
    <source>
        <strain evidence="1">59-99</strain>
    </source>
</reference>
<organism evidence="1 2">
    <name type="scientific">Candidatus Kapaibacterium thiocyanatum</name>
    <dbReference type="NCBI Taxonomy" id="1895771"/>
    <lineage>
        <taxon>Bacteria</taxon>
        <taxon>Pseudomonadati</taxon>
        <taxon>Candidatus Kapaibacteriota</taxon>
        <taxon>Candidatus Kapaibacteriia</taxon>
        <taxon>Candidatus Kapaibacteriales</taxon>
        <taxon>Candidatus Kapaibacteriaceae</taxon>
        <taxon>Candidatus Kapaibacterium</taxon>
    </lineage>
</organism>
<comment type="caution">
    <text evidence="1">The sequence shown here is derived from an EMBL/GenBank/DDBJ whole genome shotgun (WGS) entry which is preliminary data.</text>
</comment>
<dbReference type="EMBL" id="MKVH01000008">
    <property type="protein sequence ID" value="OJX60023.1"/>
    <property type="molecule type" value="Genomic_DNA"/>
</dbReference>
<gene>
    <name evidence="1" type="ORF">BGO89_08530</name>
</gene>
<sequence>MIIAIAVTVLGLVAMFFFFQNIDDRGGTLKVTESGVEVTLEKPLAAQLGTESQTVKVLGDSVTFTTGTVSDSAVRKLMDVKGEVSDNRFTGKNLIDTSAGFVISSRTPQQWNVERTTSISGTTSKLVAQDSSIVKVTTMTPPPGSTIASLTKDIVDNRMERAPLAPKPSVRVDTAANTALIWFRNEAKGAPTCVKLVLANNLLYTVVATSRATTEAAERDVIEMASGFTVIAKPSAFVKGTTRLQR</sequence>
<dbReference type="STRING" id="1895771.BGO89_08530"/>
<accession>A0A1M3L3U0</accession>
<evidence type="ECO:0000313" key="1">
    <source>
        <dbReference type="EMBL" id="OJX60023.1"/>
    </source>
</evidence>
<evidence type="ECO:0000313" key="2">
    <source>
        <dbReference type="Proteomes" id="UP000184233"/>
    </source>
</evidence>
<name>A0A1M3L3U0_9BACT</name>